<gene>
    <name evidence="1" type="ORF">T265_14269</name>
</gene>
<dbReference type="Proteomes" id="UP000054324">
    <property type="component" value="Unassembled WGS sequence"/>
</dbReference>
<accession>A0A074ZD71</accession>
<protein>
    <submittedName>
        <fullName evidence="1">Uncharacterized protein</fullName>
    </submittedName>
</protein>
<evidence type="ECO:0000313" key="2">
    <source>
        <dbReference type="Proteomes" id="UP000054324"/>
    </source>
</evidence>
<feature type="non-terminal residue" evidence="1">
    <location>
        <position position="1"/>
    </location>
</feature>
<dbReference type="AlphaFoldDB" id="A0A074ZD71"/>
<dbReference type="EMBL" id="KL596786">
    <property type="protein sequence ID" value="KER25133.1"/>
    <property type="molecule type" value="Genomic_DNA"/>
</dbReference>
<dbReference type="CTD" id="20328435"/>
<organism evidence="1 2">
    <name type="scientific">Opisthorchis viverrini</name>
    <name type="common">Southeast Asian liver fluke</name>
    <dbReference type="NCBI Taxonomy" id="6198"/>
    <lineage>
        <taxon>Eukaryota</taxon>
        <taxon>Metazoa</taxon>
        <taxon>Spiralia</taxon>
        <taxon>Lophotrochozoa</taxon>
        <taxon>Platyhelminthes</taxon>
        <taxon>Trematoda</taxon>
        <taxon>Digenea</taxon>
        <taxon>Opisthorchiida</taxon>
        <taxon>Opisthorchiata</taxon>
        <taxon>Opisthorchiidae</taxon>
        <taxon>Opisthorchis</taxon>
    </lineage>
</organism>
<keyword evidence="2" id="KW-1185">Reference proteome</keyword>
<dbReference type="RefSeq" id="XP_009171138.1">
    <property type="nucleotide sequence ID" value="XM_009172874.1"/>
</dbReference>
<proteinExistence type="predicted"/>
<reference evidence="1 2" key="1">
    <citation type="submission" date="2013-11" db="EMBL/GenBank/DDBJ databases">
        <title>Opisthorchis viverrini - life in the bile duct.</title>
        <authorList>
            <person name="Young N.D."/>
            <person name="Nagarajan N."/>
            <person name="Lin S.J."/>
            <person name="Korhonen P.K."/>
            <person name="Jex A.R."/>
            <person name="Hall R.S."/>
            <person name="Safavi-Hemami H."/>
            <person name="Kaewkong W."/>
            <person name="Bertrand D."/>
            <person name="Gao S."/>
            <person name="Seet Q."/>
            <person name="Wongkham S."/>
            <person name="Teh B.T."/>
            <person name="Wongkham C."/>
            <person name="Intapan P.M."/>
            <person name="Maleewong W."/>
            <person name="Yang X."/>
            <person name="Hu M."/>
            <person name="Wang Z."/>
            <person name="Hofmann A."/>
            <person name="Sternberg P.W."/>
            <person name="Tan P."/>
            <person name="Wang J."/>
            <person name="Gasser R.B."/>
        </authorList>
    </citation>
    <scope>NUCLEOTIDE SEQUENCE [LARGE SCALE GENOMIC DNA]</scope>
</reference>
<sequence>VQSAPGEHLWIDTNASGDLCYVPEPECCKPTTEEKRNNSQCSLRRYSTVKTHIRSRVSDILDLESQRQECTLNACTTHKSVVITQTAHNGKQTQVTDFDPKEFQSSNSLGGLRKADPSLDCCLHVTLTILHSKTTFDHTLDPVEKRSALCVALLVTSNAWTR</sequence>
<dbReference type="OrthoDB" id="242257at2759"/>
<evidence type="ECO:0000313" key="1">
    <source>
        <dbReference type="EMBL" id="KER25133.1"/>
    </source>
</evidence>
<dbReference type="GeneID" id="20328435"/>
<dbReference type="KEGG" id="ovi:T265_14269"/>
<name>A0A074ZD71_OPIVI</name>